<name>A0A485LCT7_9STRA</name>
<dbReference type="PROSITE" id="PS50067">
    <property type="entry name" value="KINESIN_MOTOR_2"/>
    <property type="match status" value="1"/>
</dbReference>
<proteinExistence type="inferred from homology"/>
<dbReference type="EMBL" id="CAADRA010006545">
    <property type="protein sequence ID" value="VFT96183.1"/>
    <property type="molecule type" value="Genomic_DNA"/>
</dbReference>
<dbReference type="AlphaFoldDB" id="A0A485LCT7"/>
<evidence type="ECO:0000313" key="4">
    <source>
        <dbReference type="EMBL" id="VFT96183.1"/>
    </source>
</evidence>
<dbReference type="GO" id="GO:0005524">
    <property type="term" value="F:ATP binding"/>
    <property type="evidence" value="ECO:0007669"/>
    <property type="project" value="InterPro"/>
</dbReference>
<dbReference type="Pfam" id="PF00225">
    <property type="entry name" value="Kinesin"/>
    <property type="match status" value="1"/>
</dbReference>
<dbReference type="EMBL" id="VJMH01006524">
    <property type="protein sequence ID" value="KAF0689033.1"/>
    <property type="molecule type" value="Genomic_DNA"/>
</dbReference>
<gene>
    <name evidence="4" type="primary">Aste57867_19472</name>
    <name evidence="3" type="ORF">As57867_019408</name>
    <name evidence="4" type="ORF">ASTE57867_19472</name>
</gene>
<evidence type="ECO:0000313" key="3">
    <source>
        <dbReference type="EMBL" id="KAF0689033.1"/>
    </source>
</evidence>
<comment type="caution">
    <text evidence="1">Lacks conserved residue(s) required for the propagation of feature annotation.</text>
</comment>
<dbReference type="Proteomes" id="UP000332933">
    <property type="component" value="Unassembled WGS sequence"/>
</dbReference>
<reference evidence="4 5" key="1">
    <citation type="submission" date="2019-03" db="EMBL/GenBank/DDBJ databases">
        <authorList>
            <person name="Gaulin E."/>
            <person name="Dumas B."/>
        </authorList>
    </citation>
    <scope>NUCLEOTIDE SEQUENCE [LARGE SCALE GENOMIC DNA]</scope>
    <source>
        <strain evidence="4">CBS 568.67</strain>
    </source>
</reference>
<dbReference type="SUPFAM" id="SSF52540">
    <property type="entry name" value="P-loop containing nucleoside triphosphate hydrolases"/>
    <property type="match status" value="1"/>
</dbReference>
<evidence type="ECO:0000259" key="2">
    <source>
        <dbReference type="PROSITE" id="PS50067"/>
    </source>
</evidence>
<comment type="similarity">
    <text evidence="1">Belongs to the TRAFAC class myosin-kinesin ATPase superfamily. Kinesin family.</text>
</comment>
<dbReference type="PANTHER" id="PTHR47972">
    <property type="entry name" value="KINESIN-LIKE PROTEIN KLP-3"/>
    <property type="match status" value="1"/>
</dbReference>
<reference evidence="3" key="2">
    <citation type="submission" date="2019-06" db="EMBL/GenBank/DDBJ databases">
        <title>Genomics analysis of Aphanomyces spp. identifies a new class of oomycete effector associated with host adaptation.</title>
        <authorList>
            <person name="Gaulin E."/>
        </authorList>
    </citation>
    <scope>NUCLEOTIDE SEQUENCE</scope>
    <source>
        <strain evidence="3">CBS 578.67</strain>
    </source>
</reference>
<dbReference type="Gene3D" id="3.40.850.10">
    <property type="entry name" value="Kinesin motor domain"/>
    <property type="match status" value="1"/>
</dbReference>
<dbReference type="GO" id="GO:0007018">
    <property type="term" value="P:microtubule-based movement"/>
    <property type="evidence" value="ECO:0007669"/>
    <property type="project" value="InterPro"/>
</dbReference>
<dbReference type="GO" id="GO:0003777">
    <property type="term" value="F:microtubule motor activity"/>
    <property type="evidence" value="ECO:0007669"/>
    <property type="project" value="InterPro"/>
</dbReference>
<dbReference type="InterPro" id="IPR027640">
    <property type="entry name" value="Kinesin-like_fam"/>
</dbReference>
<dbReference type="PRINTS" id="PR00380">
    <property type="entry name" value="KINESINHEAVY"/>
</dbReference>
<evidence type="ECO:0000256" key="1">
    <source>
        <dbReference type="PROSITE-ProRule" id="PRU00283"/>
    </source>
</evidence>
<dbReference type="GO" id="GO:0008017">
    <property type="term" value="F:microtubule binding"/>
    <property type="evidence" value="ECO:0007669"/>
    <property type="project" value="InterPro"/>
</dbReference>
<dbReference type="OrthoDB" id="3176171at2759"/>
<dbReference type="InterPro" id="IPR027417">
    <property type="entry name" value="P-loop_NTPase"/>
</dbReference>
<organism evidence="4 5">
    <name type="scientific">Aphanomyces stellatus</name>
    <dbReference type="NCBI Taxonomy" id="120398"/>
    <lineage>
        <taxon>Eukaryota</taxon>
        <taxon>Sar</taxon>
        <taxon>Stramenopiles</taxon>
        <taxon>Oomycota</taxon>
        <taxon>Saprolegniomycetes</taxon>
        <taxon>Saprolegniales</taxon>
        <taxon>Verrucalvaceae</taxon>
        <taxon>Aphanomyces</taxon>
    </lineage>
</organism>
<accession>A0A485LCT7</accession>
<dbReference type="InterPro" id="IPR036961">
    <property type="entry name" value="Kinesin_motor_dom_sf"/>
</dbReference>
<feature type="domain" description="Kinesin motor" evidence="2">
    <location>
        <begin position="1"/>
        <end position="133"/>
    </location>
</feature>
<sequence>MYLARPEVHKIQKNTDGSVHITDMTSDTIANENRAMKLLERTNKNRTVSATKLNEKSSRSHCITTLRLQGRNDTTQEQRDGAVYLIDLAGTEAHDITTSASSKETGFINKSLAALGKVISACDQEKSRAVSRL</sequence>
<evidence type="ECO:0000313" key="5">
    <source>
        <dbReference type="Proteomes" id="UP000332933"/>
    </source>
</evidence>
<keyword evidence="5" id="KW-1185">Reference proteome</keyword>
<dbReference type="SMART" id="SM00129">
    <property type="entry name" value="KISc"/>
    <property type="match status" value="1"/>
</dbReference>
<protein>
    <submittedName>
        <fullName evidence="4">Aste57867_19472 protein</fullName>
    </submittedName>
</protein>
<dbReference type="InterPro" id="IPR001752">
    <property type="entry name" value="Kinesin_motor_dom"/>
</dbReference>